<dbReference type="AlphaFoldDB" id="A0AAN8EEW4"/>
<sequence>MIARELDLFYRHPSTPNSRTRILARPIALDTLAKYSGLFHDLCDPTHIGRKSTNQTSPAVEAYTLCGPSLSAFRTVFNWILRSANLTATATLQSGNLHDGQGPFATMNFRTKSYMTLAQLRLSAKILRIPFLERVLLSRMQQFATEKPLITKEDLEYLLGCGDYKLTSTTVTILVHGLAGRYMRHEQAGLDYQKFCIWNLVSSQNSSFTEAFEKALRKRRAALPLPGLNLNAKTAEAGAPAFQHGRALSAPERSKYHQDAGSRHARLEALPTMISPLSSCSCICTCEDSQLRSTHHSDMKPASTYEYIGPCCPTCCPVQRANRAFFKTGLNNANDPFIDHELGLGAKDKVRDWQLGCVPEPEEAHNECPETPTKSSSRHKTRRTDSSKRPPVIDVSLANFTPPLTPSPIRVRSANIPPASSTPAYTPPVPLPPSPTKTINVIVPPFSPISTGTIIRKTYDEEGNEKLEMVRPKRAVEKERSRLKEGLNEYVCCSVM</sequence>
<organism evidence="2 3">
    <name type="scientific">Knufia fluminis</name>
    <dbReference type="NCBI Taxonomy" id="191047"/>
    <lineage>
        <taxon>Eukaryota</taxon>
        <taxon>Fungi</taxon>
        <taxon>Dikarya</taxon>
        <taxon>Ascomycota</taxon>
        <taxon>Pezizomycotina</taxon>
        <taxon>Eurotiomycetes</taxon>
        <taxon>Chaetothyriomycetidae</taxon>
        <taxon>Chaetothyriales</taxon>
        <taxon>Trichomeriaceae</taxon>
        <taxon>Knufia</taxon>
    </lineage>
</organism>
<dbReference type="EMBL" id="JAKLMC020000015">
    <property type="protein sequence ID" value="KAK5952525.1"/>
    <property type="molecule type" value="Genomic_DNA"/>
</dbReference>
<evidence type="ECO:0000313" key="2">
    <source>
        <dbReference type="EMBL" id="KAK5952525.1"/>
    </source>
</evidence>
<dbReference type="Proteomes" id="UP001316803">
    <property type="component" value="Unassembled WGS sequence"/>
</dbReference>
<proteinExistence type="predicted"/>
<evidence type="ECO:0000256" key="1">
    <source>
        <dbReference type="SAM" id="MobiDB-lite"/>
    </source>
</evidence>
<name>A0AAN8EEW4_9EURO</name>
<reference evidence="2 3" key="1">
    <citation type="submission" date="2022-12" db="EMBL/GenBank/DDBJ databases">
        <title>Genomic features and morphological characterization of a novel Knufia sp. strain isolated from spacecraft assembly facility.</title>
        <authorList>
            <person name="Teixeira M."/>
            <person name="Chander A.M."/>
            <person name="Stajich J.E."/>
            <person name="Venkateswaran K."/>
        </authorList>
    </citation>
    <scope>NUCLEOTIDE SEQUENCE [LARGE SCALE GENOMIC DNA]</scope>
    <source>
        <strain evidence="2 3">FJI-L2-BK-P2</strain>
    </source>
</reference>
<keyword evidence="3" id="KW-1185">Reference proteome</keyword>
<gene>
    <name evidence="2" type="ORF">OHC33_006569</name>
</gene>
<accession>A0AAN8EEW4</accession>
<protein>
    <submittedName>
        <fullName evidence="2">Uncharacterized protein</fullName>
    </submittedName>
</protein>
<evidence type="ECO:0000313" key="3">
    <source>
        <dbReference type="Proteomes" id="UP001316803"/>
    </source>
</evidence>
<comment type="caution">
    <text evidence="2">The sequence shown here is derived from an EMBL/GenBank/DDBJ whole genome shotgun (WGS) entry which is preliminary data.</text>
</comment>
<feature type="region of interest" description="Disordered" evidence="1">
    <location>
        <begin position="361"/>
        <end position="431"/>
    </location>
</feature>